<reference evidence="1 2" key="1">
    <citation type="journal article" date="2011" name="BMC Genomics">
        <title>Genome sequencing reveals diversification of virulence factor content and possible host adaptation in distinct subpopulations of Salmonella enterica.</title>
        <authorList>
            <person name="den Bakker H.C."/>
            <person name="Moreno Switt A.I."/>
            <person name="Govoni G."/>
            <person name="Cummings C.A."/>
            <person name="Ranieri M.L."/>
            <person name="Degoricija L."/>
            <person name="Hoelzer K."/>
            <person name="Rodriguez-Rivera L.D."/>
            <person name="Brown S."/>
            <person name="Bolchacova E."/>
            <person name="Furtado M.R."/>
            <person name="Wiedmann M."/>
        </authorList>
    </citation>
    <scope>NUCLEOTIDE SEQUENCE [LARGE SCALE GENOMIC DNA]</scope>
    <source>
        <strain evidence="1 2">A4-580</strain>
    </source>
</reference>
<evidence type="ECO:0000313" key="2">
    <source>
        <dbReference type="Proteomes" id="UP000003536"/>
    </source>
</evidence>
<gene>
    <name evidence="1" type="ORF">LTSEWAN_4854</name>
</gene>
<dbReference type="Proteomes" id="UP000003536">
    <property type="component" value="Unassembled WGS sequence"/>
</dbReference>
<dbReference type="PATRIC" id="fig|913086.3.peg.3749"/>
<sequence length="71" mass="7497">MYRQGGKKIKKSPALWPGTGDIAGSYCSFTVASRLISSVADETNGVVSAFSEPPAMPISFNSESISGAWVR</sequence>
<proteinExistence type="predicted"/>
<name>G5SH09_SALET</name>
<comment type="caution">
    <text evidence="1">The sequence shown here is derived from an EMBL/GenBank/DDBJ whole genome shotgun (WGS) entry which is preliminary data.</text>
</comment>
<evidence type="ECO:0000313" key="1">
    <source>
        <dbReference type="EMBL" id="EHC99733.1"/>
    </source>
</evidence>
<organism evidence="1 2">
    <name type="scientific">Salmonella enterica subsp. enterica serovar Wandsworth str. A4-580</name>
    <dbReference type="NCBI Taxonomy" id="913086"/>
    <lineage>
        <taxon>Bacteria</taxon>
        <taxon>Pseudomonadati</taxon>
        <taxon>Pseudomonadota</taxon>
        <taxon>Gammaproteobacteria</taxon>
        <taxon>Enterobacterales</taxon>
        <taxon>Enterobacteriaceae</taxon>
        <taxon>Salmonella</taxon>
    </lineage>
</organism>
<accession>G5SH09</accession>
<protein>
    <submittedName>
        <fullName evidence="1">Uncharacterized protein</fullName>
    </submittedName>
</protein>
<dbReference type="EMBL" id="AFCX01001575">
    <property type="protein sequence ID" value="EHC99733.1"/>
    <property type="molecule type" value="Genomic_DNA"/>
</dbReference>
<dbReference type="AlphaFoldDB" id="G5SH09"/>